<sequence length="161" mass="19284">MIDPKSSIRAILLKRWYRALDATSSTCSQTEGFKTVLIERYGDMEMCEDEQTLRTRVKILTFGNIDNVMNGLLLFKPLKHAFDCYQISFIYYKDDEEFRLKIFDRSLRQQLLFDKLSDHEKTILFPQNLPENWRTRAKCMHLTSLGFIRMKIKLKIFRRKD</sequence>
<keyword evidence="2" id="KW-1185">Reference proteome</keyword>
<dbReference type="STRING" id="4795.A0A225UN00"/>
<dbReference type="Proteomes" id="UP000198211">
    <property type="component" value="Unassembled WGS sequence"/>
</dbReference>
<evidence type="ECO:0000313" key="2">
    <source>
        <dbReference type="Proteomes" id="UP000198211"/>
    </source>
</evidence>
<dbReference type="AlphaFoldDB" id="A0A225UN00"/>
<gene>
    <name evidence="1" type="ORF">PHMEG_00035962</name>
</gene>
<reference evidence="2" key="1">
    <citation type="submission" date="2017-03" db="EMBL/GenBank/DDBJ databases">
        <title>Phytopthora megakarya and P. palmivora, two closely related causual agents of cacao black pod achieved similar genome size and gene model numbers by different mechanisms.</title>
        <authorList>
            <person name="Ali S."/>
            <person name="Shao J."/>
            <person name="Larry D.J."/>
            <person name="Kronmiller B."/>
            <person name="Shen D."/>
            <person name="Strem M.D."/>
            <person name="Melnick R.L."/>
            <person name="Guiltinan M.J."/>
            <person name="Tyler B.M."/>
            <person name="Meinhardt L.W."/>
            <person name="Bailey B.A."/>
        </authorList>
    </citation>
    <scope>NUCLEOTIDE SEQUENCE [LARGE SCALE GENOMIC DNA]</scope>
    <source>
        <strain evidence="2">zdho120</strain>
    </source>
</reference>
<evidence type="ECO:0000313" key="1">
    <source>
        <dbReference type="EMBL" id="OWY94338.1"/>
    </source>
</evidence>
<protein>
    <submittedName>
        <fullName evidence="1">Crinkler (CRN)</fullName>
    </submittedName>
</protein>
<dbReference type="EMBL" id="NBNE01014546">
    <property type="protein sequence ID" value="OWY94338.1"/>
    <property type="molecule type" value="Genomic_DNA"/>
</dbReference>
<comment type="caution">
    <text evidence="1">The sequence shown here is derived from an EMBL/GenBank/DDBJ whole genome shotgun (WGS) entry which is preliminary data.</text>
</comment>
<name>A0A225UN00_9STRA</name>
<proteinExistence type="predicted"/>
<organism evidence="1 2">
    <name type="scientific">Phytophthora megakarya</name>
    <dbReference type="NCBI Taxonomy" id="4795"/>
    <lineage>
        <taxon>Eukaryota</taxon>
        <taxon>Sar</taxon>
        <taxon>Stramenopiles</taxon>
        <taxon>Oomycota</taxon>
        <taxon>Peronosporomycetes</taxon>
        <taxon>Peronosporales</taxon>
        <taxon>Peronosporaceae</taxon>
        <taxon>Phytophthora</taxon>
    </lineage>
</organism>
<accession>A0A225UN00</accession>
<dbReference type="OrthoDB" id="151325at2759"/>